<name>A0A5B7CTU2_PORTR</name>
<accession>A0A5B7CTU2</accession>
<organism evidence="1 2">
    <name type="scientific">Portunus trituberculatus</name>
    <name type="common">Swimming crab</name>
    <name type="synonym">Neptunus trituberculatus</name>
    <dbReference type="NCBI Taxonomy" id="210409"/>
    <lineage>
        <taxon>Eukaryota</taxon>
        <taxon>Metazoa</taxon>
        <taxon>Ecdysozoa</taxon>
        <taxon>Arthropoda</taxon>
        <taxon>Crustacea</taxon>
        <taxon>Multicrustacea</taxon>
        <taxon>Malacostraca</taxon>
        <taxon>Eumalacostraca</taxon>
        <taxon>Eucarida</taxon>
        <taxon>Decapoda</taxon>
        <taxon>Pleocyemata</taxon>
        <taxon>Brachyura</taxon>
        <taxon>Eubrachyura</taxon>
        <taxon>Portunoidea</taxon>
        <taxon>Portunidae</taxon>
        <taxon>Portuninae</taxon>
        <taxon>Portunus</taxon>
    </lineage>
</organism>
<keyword evidence="2" id="KW-1185">Reference proteome</keyword>
<comment type="caution">
    <text evidence="1">The sequence shown here is derived from an EMBL/GenBank/DDBJ whole genome shotgun (WGS) entry which is preliminary data.</text>
</comment>
<proteinExistence type="predicted"/>
<evidence type="ECO:0000313" key="1">
    <source>
        <dbReference type="EMBL" id="MPC13267.1"/>
    </source>
</evidence>
<gene>
    <name evidence="1" type="ORF">E2C01_005995</name>
</gene>
<evidence type="ECO:0000313" key="2">
    <source>
        <dbReference type="Proteomes" id="UP000324222"/>
    </source>
</evidence>
<protein>
    <submittedName>
        <fullName evidence="1">Uncharacterized protein</fullName>
    </submittedName>
</protein>
<reference evidence="1 2" key="1">
    <citation type="submission" date="2019-05" db="EMBL/GenBank/DDBJ databases">
        <title>Another draft genome of Portunus trituberculatus and its Hox gene families provides insights of decapod evolution.</title>
        <authorList>
            <person name="Jeong J.-H."/>
            <person name="Song I."/>
            <person name="Kim S."/>
            <person name="Choi T."/>
            <person name="Kim D."/>
            <person name="Ryu S."/>
            <person name="Kim W."/>
        </authorList>
    </citation>
    <scope>NUCLEOTIDE SEQUENCE [LARGE SCALE GENOMIC DNA]</scope>
    <source>
        <tissue evidence="1">Muscle</tissue>
    </source>
</reference>
<dbReference type="Proteomes" id="UP000324222">
    <property type="component" value="Unassembled WGS sequence"/>
</dbReference>
<dbReference type="AlphaFoldDB" id="A0A5B7CTU2"/>
<sequence length="159" mass="17095">MESSNPEELALEDVELDVDILLRFPRSGTLVFFSVMSSVLGSSKSLVTDSPSCSVSTLDSLTMAPRDSRAKISSSSEEITSVSMGRRLGLISGAVLTGTTGDSSGTFVTESVMFVNLKERIHSVFNIGKNERLDLWVDNLSDDGINTRVQNAQAEICAL</sequence>
<dbReference type="EMBL" id="VSRR010000269">
    <property type="protein sequence ID" value="MPC13267.1"/>
    <property type="molecule type" value="Genomic_DNA"/>
</dbReference>